<evidence type="ECO:0000259" key="4">
    <source>
        <dbReference type="Pfam" id="PF17676"/>
    </source>
</evidence>
<evidence type="ECO:0000313" key="6">
    <source>
        <dbReference type="Proteomes" id="UP000030672"/>
    </source>
</evidence>
<evidence type="ECO:0000313" key="5">
    <source>
        <dbReference type="EMBL" id="KEQ61473.1"/>
    </source>
</evidence>
<protein>
    <submittedName>
        <fullName evidence="5">Peptidase S66, LD-carboxypeptidase A</fullName>
    </submittedName>
</protein>
<dbReference type="InterPro" id="IPR027478">
    <property type="entry name" value="LdcA_N"/>
</dbReference>
<accession>A0A074VLQ1</accession>
<feature type="domain" description="LD-carboxypeptidase C-terminal" evidence="4">
    <location>
        <begin position="210"/>
        <end position="330"/>
    </location>
</feature>
<keyword evidence="5" id="KW-0121">Carboxypeptidase</keyword>
<dbReference type="GeneID" id="63915641"/>
<evidence type="ECO:0000256" key="2">
    <source>
        <dbReference type="ARBA" id="ARBA00022801"/>
    </source>
</evidence>
<feature type="domain" description="LD-carboxypeptidase N-terminal" evidence="3">
    <location>
        <begin position="18"/>
        <end position="136"/>
    </location>
</feature>
<dbReference type="Pfam" id="PF17676">
    <property type="entry name" value="Peptidase_S66C"/>
    <property type="match status" value="1"/>
</dbReference>
<dbReference type="Gene3D" id="3.50.30.60">
    <property type="entry name" value="LD-carboxypeptidase A C-terminal domain-like"/>
    <property type="match status" value="1"/>
</dbReference>
<dbReference type="InterPro" id="IPR029062">
    <property type="entry name" value="Class_I_gatase-like"/>
</dbReference>
<evidence type="ECO:0000259" key="3">
    <source>
        <dbReference type="Pfam" id="PF02016"/>
    </source>
</evidence>
<dbReference type="InterPro" id="IPR003507">
    <property type="entry name" value="S66_fam"/>
</dbReference>
<keyword evidence="5" id="KW-0645">Protease</keyword>
<dbReference type="InterPro" id="IPR027461">
    <property type="entry name" value="Carboxypeptidase_A_C_sf"/>
</dbReference>
<dbReference type="CDD" id="cd07062">
    <property type="entry name" value="Peptidase_S66_mccF_like"/>
    <property type="match status" value="1"/>
</dbReference>
<dbReference type="PIRSF" id="PIRSF028757">
    <property type="entry name" value="LD-carboxypeptidase"/>
    <property type="match status" value="1"/>
</dbReference>
<dbReference type="InterPro" id="IPR040921">
    <property type="entry name" value="Peptidase_S66C"/>
</dbReference>
<dbReference type="Gene3D" id="3.40.50.10740">
    <property type="entry name" value="Class I glutamine amidotransferase-like"/>
    <property type="match status" value="1"/>
</dbReference>
<keyword evidence="6" id="KW-1185">Reference proteome</keyword>
<name>A0A074VLQ1_AURM1</name>
<comment type="similarity">
    <text evidence="1">Belongs to the peptidase S66 family.</text>
</comment>
<dbReference type="AlphaFoldDB" id="A0A074VLQ1"/>
<evidence type="ECO:0000256" key="1">
    <source>
        <dbReference type="ARBA" id="ARBA00010233"/>
    </source>
</evidence>
<dbReference type="GO" id="GO:0004180">
    <property type="term" value="F:carboxypeptidase activity"/>
    <property type="evidence" value="ECO:0007669"/>
    <property type="project" value="UniProtKB-KW"/>
</dbReference>
<dbReference type="STRING" id="1043003.A0A074VLQ1"/>
<dbReference type="Proteomes" id="UP000030672">
    <property type="component" value="Unassembled WGS sequence"/>
</dbReference>
<gene>
    <name evidence="5" type="ORF">M437DRAFT_51954</name>
</gene>
<dbReference type="RefSeq" id="XP_040878496.1">
    <property type="nucleotide sequence ID" value="XM_041022268.1"/>
</dbReference>
<dbReference type="PANTHER" id="PTHR30237:SF4">
    <property type="entry name" value="LD-CARBOXYPEPTIDASE C-TERMINAL DOMAIN-CONTAINING PROTEIN"/>
    <property type="match status" value="1"/>
</dbReference>
<dbReference type="SUPFAM" id="SSF141986">
    <property type="entry name" value="LD-carboxypeptidase A C-terminal domain-like"/>
    <property type="match status" value="1"/>
</dbReference>
<dbReference type="SUPFAM" id="SSF52317">
    <property type="entry name" value="Class I glutamine amidotransferase-like"/>
    <property type="match status" value="1"/>
</dbReference>
<sequence length="349" mass="38856">MEEHKPTTPLALQKGDTIAFISPSSRLNTLFSRRIQNAITFFKHHGFLVKTIYNDTLPSDHLSAIRTRCSELHTAFSDPSVKAILCTIGGLSANELLPHLDYNLIRQHPKIFCGYSDITILHHAIFVQSGLRTFYGPAVIPEFGEDEGWVMGFTVDHFVETLTGKSGKTVPRSKVHTMEFKDWLDEDGDSRPRVLEPAPGWKWIKTGKAKGRLYGGCLPSLVQLCGTKYLPDYTGRILLLELPEGHKPGSPFSLDAARSAMADLRNAGILEKVAGIVIGRPYMYDEKMTASFEKMVWDQCYGIEVPILAGVDTGHSDPMLTLPLDVMVSLDSEAMEDEQFMILEKAVKT</sequence>
<dbReference type="Pfam" id="PF02016">
    <property type="entry name" value="Peptidase_S66"/>
    <property type="match status" value="1"/>
</dbReference>
<reference evidence="5 6" key="1">
    <citation type="journal article" date="2014" name="BMC Genomics">
        <title>Genome sequencing of four Aureobasidium pullulans varieties: biotechnological potential, stress tolerance, and description of new species.</title>
        <authorList>
            <person name="Gostin Ar C."/>
            <person name="Ohm R.A."/>
            <person name="Kogej T."/>
            <person name="Sonjak S."/>
            <person name="Turk M."/>
            <person name="Zajc J."/>
            <person name="Zalar P."/>
            <person name="Grube M."/>
            <person name="Sun H."/>
            <person name="Han J."/>
            <person name="Sharma A."/>
            <person name="Chiniquy J."/>
            <person name="Ngan C.Y."/>
            <person name="Lipzen A."/>
            <person name="Barry K."/>
            <person name="Grigoriev I.V."/>
            <person name="Gunde-Cimerman N."/>
        </authorList>
    </citation>
    <scope>NUCLEOTIDE SEQUENCE [LARGE SCALE GENOMIC DNA]</scope>
    <source>
        <strain evidence="5 6">CBS 110374</strain>
    </source>
</reference>
<proteinExistence type="inferred from homology"/>
<dbReference type="HOGENOM" id="CLU_034346_1_1_1"/>
<keyword evidence="2" id="KW-0378">Hydrolase</keyword>
<dbReference type="EMBL" id="KL584838">
    <property type="protein sequence ID" value="KEQ61473.1"/>
    <property type="molecule type" value="Genomic_DNA"/>
</dbReference>
<dbReference type="InterPro" id="IPR040449">
    <property type="entry name" value="Peptidase_S66_N"/>
</dbReference>
<dbReference type="PANTHER" id="PTHR30237">
    <property type="entry name" value="MURAMOYLTETRAPEPTIDE CARBOXYPEPTIDASE"/>
    <property type="match status" value="1"/>
</dbReference>
<organism evidence="5 6">
    <name type="scientific">Aureobasidium melanogenum (strain CBS 110374)</name>
    <name type="common">Aureobasidium pullulans var. melanogenum</name>
    <dbReference type="NCBI Taxonomy" id="1043003"/>
    <lineage>
        <taxon>Eukaryota</taxon>
        <taxon>Fungi</taxon>
        <taxon>Dikarya</taxon>
        <taxon>Ascomycota</taxon>
        <taxon>Pezizomycotina</taxon>
        <taxon>Dothideomycetes</taxon>
        <taxon>Dothideomycetidae</taxon>
        <taxon>Dothideales</taxon>
        <taxon>Saccotheciaceae</taxon>
        <taxon>Aureobasidium</taxon>
    </lineage>
</organism>